<dbReference type="Proteomes" id="UP000500741">
    <property type="component" value="Chromosome"/>
</dbReference>
<dbReference type="Gene3D" id="3.40.50.12580">
    <property type="match status" value="1"/>
</dbReference>
<dbReference type="SUPFAM" id="SSF53756">
    <property type="entry name" value="UDP-Glycosyltransferase/glycogen phosphorylase"/>
    <property type="match status" value="1"/>
</dbReference>
<dbReference type="RefSeq" id="WP_166009098.1">
    <property type="nucleotide sequence ID" value="NZ_CP049888.1"/>
</dbReference>
<dbReference type="AlphaFoldDB" id="A0A6G8AYA5"/>
<sequence>MRIFKKINWVEYWTSHIFSFGQKDGLPYTETLYFRTDGRIHFGQKTSSNETYWRLTSTQLEILNENMEVTTTFELDKTLQKQWIGTFKLDENIHHVLNEVSEIQAIDTLINDASLNLNKKIEQAQLQQFNQLHAWLKPSNTQLVKIAFVVNAVETLDALIPLMLAIKENEQFELKILTFNRFFRGDEQLNSKTLVEQKLSEYDLTPVLNSNTPTLDLERLSNWSPDYLVRQSEWDADFPAAFAVKNLWWTKLIHIAYTVLEDFIENPNSKLPFYTQEYYENIWRTFIPEQLDDEAINVLDKTFIPRETYQAVGSIKALQIKKTEPVWPNNNNALSRVIWMPHHSVEPGWFQMGTFIDYAETIYNWAVDHPNISILLNPHPSLDIVIKQNDLSMSIEAYNSFIDRWEKLPNTEYLVKQNSYPAVAASDVILTDGISILYEGQILEKPIVYLERSDHVKFTPAGEKMMRGVHRENKVEKALQKVEYLLHQADELRDQQIENVKPWVSDAHPEQKIINAILTDFNNGN</sequence>
<dbReference type="EMBL" id="CP049888">
    <property type="protein sequence ID" value="QIL49960.1"/>
    <property type="molecule type" value="Genomic_DNA"/>
</dbReference>
<name>A0A6G8AYA5_9LACO</name>
<keyword evidence="2" id="KW-1185">Reference proteome</keyword>
<dbReference type="InterPro" id="IPR043148">
    <property type="entry name" value="TagF_C"/>
</dbReference>
<protein>
    <recommendedName>
        <fullName evidence="3">CDP-Glycerol:Poly(Glycerophosphate) glycerophosphotransferase</fullName>
    </recommendedName>
</protein>
<reference evidence="1 2" key="1">
    <citation type="submission" date="2020-03" db="EMBL/GenBank/DDBJ databases">
        <title>Weissella sp. nov., isolated from Cybister lewisianus.</title>
        <authorList>
            <person name="Hyun D.-W."/>
            <person name="Bae J.-W."/>
        </authorList>
    </citation>
    <scope>NUCLEOTIDE SEQUENCE [LARGE SCALE GENOMIC DNA]</scope>
    <source>
        <strain evidence="1 2">HDW19</strain>
    </source>
</reference>
<gene>
    <name evidence="1" type="ORF">G7084_00635</name>
</gene>
<evidence type="ECO:0000313" key="1">
    <source>
        <dbReference type="EMBL" id="QIL49960.1"/>
    </source>
</evidence>
<accession>A0A6G8AYA5</accession>
<evidence type="ECO:0008006" key="3">
    <source>
        <dbReference type="Google" id="ProtNLM"/>
    </source>
</evidence>
<organism evidence="1 2">
    <name type="scientific">Weissella coleopterorum</name>
    <dbReference type="NCBI Taxonomy" id="2714949"/>
    <lineage>
        <taxon>Bacteria</taxon>
        <taxon>Bacillati</taxon>
        <taxon>Bacillota</taxon>
        <taxon>Bacilli</taxon>
        <taxon>Lactobacillales</taxon>
        <taxon>Lactobacillaceae</taxon>
        <taxon>Weissella</taxon>
    </lineage>
</organism>
<evidence type="ECO:0000313" key="2">
    <source>
        <dbReference type="Proteomes" id="UP000500741"/>
    </source>
</evidence>
<dbReference type="KEGG" id="wco:G7084_00635"/>
<proteinExistence type="predicted"/>